<feature type="transmembrane region" description="Helical" evidence="2">
    <location>
        <begin position="20"/>
        <end position="41"/>
    </location>
</feature>
<dbReference type="EMBL" id="UYWX01023606">
    <property type="protein sequence ID" value="VDM36296.1"/>
    <property type="molecule type" value="Genomic_DNA"/>
</dbReference>
<dbReference type="AlphaFoldDB" id="A0A0R3XCQ6"/>
<dbReference type="Proteomes" id="UP000274429">
    <property type="component" value="Unassembled WGS sequence"/>
</dbReference>
<reference evidence="5" key="1">
    <citation type="submission" date="2017-02" db="UniProtKB">
        <authorList>
            <consortium name="WormBaseParasite"/>
        </authorList>
    </citation>
    <scope>IDENTIFICATION</scope>
</reference>
<protein>
    <submittedName>
        <fullName evidence="5">Ovule protein</fullName>
    </submittedName>
</protein>
<sequence length="85" mass="9304">MLEMEDGESTAVSSTGTNPFSLYIPVMVLYFQLAILIPSSFSSSSSSYFLSHFSSFDPDPRDAFPSPSYTDRGDVASHSFPAHLK</sequence>
<evidence type="ECO:0000256" key="2">
    <source>
        <dbReference type="SAM" id="Phobius"/>
    </source>
</evidence>
<evidence type="ECO:0000313" key="3">
    <source>
        <dbReference type="EMBL" id="VDM36296.1"/>
    </source>
</evidence>
<gene>
    <name evidence="3" type="ORF">TTAC_LOCUS11316</name>
</gene>
<keyword evidence="2" id="KW-1133">Transmembrane helix</keyword>
<evidence type="ECO:0000256" key="1">
    <source>
        <dbReference type="SAM" id="MobiDB-lite"/>
    </source>
</evidence>
<keyword evidence="2" id="KW-0472">Membrane</keyword>
<proteinExistence type="predicted"/>
<organism evidence="5">
    <name type="scientific">Hydatigena taeniaeformis</name>
    <name type="common">Feline tapeworm</name>
    <name type="synonym">Taenia taeniaeformis</name>
    <dbReference type="NCBI Taxonomy" id="6205"/>
    <lineage>
        <taxon>Eukaryota</taxon>
        <taxon>Metazoa</taxon>
        <taxon>Spiralia</taxon>
        <taxon>Lophotrochozoa</taxon>
        <taxon>Platyhelminthes</taxon>
        <taxon>Cestoda</taxon>
        <taxon>Eucestoda</taxon>
        <taxon>Cyclophyllidea</taxon>
        <taxon>Taeniidae</taxon>
        <taxon>Hydatigera</taxon>
    </lineage>
</organism>
<feature type="region of interest" description="Disordered" evidence="1">
    <location>
        <begin position="56"/>
        <end position="85"/>
    </location>
</feature>
<keyword evidence="2" id="KW-0812">Transmembrane</keyword>
<reference evidence="3 4" key="2">
    <citation type="submission" date="2018-11" db="EMBL/GenBank/DDBJ databases">
        <authorList>
            <consortium name="Pathogen Informatics"/>
        </authorList>
    </citation>
    <scope>NUCLEOTIDE SEQUENCE [LARGE SCALE GENOMIC DNA]</scope>
</reference>
<evidence type="ECO:0000313" key="5">
    <source>
        <dbReference type="WBParaSite" id="TTAC_0001133301-mRNA-1"/>
    </source>
</evidence>
<name>A0A0R3XCQ6_HYDTA</name>
<keyword evidence="4" id="KW-1185">Reference proteome</keyword>
<evidence type="ECO:0000313" key="4">
    <source>
        <dbReference type="Proteomes" id="UP000274429"/>
    </source>
</evidence>
<dbReference type="WBParaSite" id="TTAC_0001133301-mRNA-1">
    <property type="protein sequence ID" value="TTAC_0001133301-mRNA-1"/>
    <property type="gene ID" value="TTAC_0001133301"/>
</dbReference>
<accession>A0A0R3XCQ6</accession>